<reference evidence="3" key="1">
    <citation type="journal article" date="2019" name="Int. J. Syst. Evol. Microbiol.">
        <title>The Global Catalogue of Microorganisms (GCM) 10K type strain sequencing project: providing services to taxonomists for standard genome sequencing and annotation.</title>
        <authorList>
            <consortium name="The Broad Institute Genomics Platform"/>
            <consortium name="The Broad Institute Genome Sequencing Center for Infectious Disease"/>
            <person name="Wu L."/>
            <person name="Ma J."/>
        </authorList>
    </citation>
    <scope>NUCLEOTIDE SEQUENCE [LARGE SCALE GENOMIC DNA]</scope>
    <source>
        <strain evidence="3">CGMCC 1.12778</strain>
    </source>
</reference>
<sequence length="56" mass="5406">MSAKGAAEGGAGVVLAVAEGAPAGGADGGTWLGEAEQEARAKADRARRRGKDLAGL</sequence>
<gene>
    <name evidence="2" type="ORF">GCM10007170_13840</name>
</gene>
<dbReference type="EMBL" id="BMFW01000004">
    <property type="protein sequence ID" value="GGH93296.1"/>
    <property type="molecule type" value="Genomic_DNA"/>
</dbReference>
<evidence type="ECO:0000313" key="2">
    <source>
        <dbReference type="EMBL" id="GGH93296.1"/>
    </source>
</evidence>
<evidence type="ECO:0000256" key="1">
    <source>
        <dbReference type="SAM" id="MobiDB-lite"/>
    </source>
</evidence>
<accession>A0ABQ2AKW7</accession>
<dbReference type="Proteomes" id="UP000643279">
    <property type="component" value="Unassembled WGS sequence"/>
</dbReference>
<evidence type="ECO:0000313" key="3">
    <source>
        <dbReference type="Proteomes" id="UP000643279"/>
    </source>
</evidence>
<organism evidence="2 3">
    <name type="scientific">Arthrobacter liuii</name>
    <dbReference type="NCBI Taxonomy" id="1476996"/>
    <lineage>
        <taxon>Bacteria</taxon>
        <taxon>Bacillati</taxon>
        <taxon>Actinomycetota</taxon>
        <taxon>Actinomycetes</taxon>
        <taxon>Micrococcales</taxon>
        <taxon>Micrococcaceae</taxon>
        <taxon>Arthrobacter</taxon>
    </lineage>
</organism>
<proteinExistence type="predicted"/>
<name>A0ABQ2AKW7_9MICC</name>
<comment type="caution">
    <text evidence="2">The sequence shown here is derived from an EMBL/GenBank/DDBJ whole genome shotgun (WGS) entry which is preliminary data.</text>
</comment>
<keyword evidence="3" id="KW-1185">Reference proteome</keyword>
<protein>
    <submittedName>
        <fullName evidence="2">Uncharacterized protein</fullName>
    </submittedName>
</protein>
<feature type="region of interest" description="Disordered" evidence="1">
    <location>
        <begin position="23"/>
        <end position="56"/>
    </location>
</feature>